<evidence type="ECO:0000313" key="1">
    <source>
        <dbReference type="EMBL" id="KAF9526151.1"/>
    </source>
</evidence>
<dbReference type="AlphaFoldDB" id="A0A9P6EB60"/>
<gene>
    <name evidence="1" type="ORF">CPB83DRAFT_501418</name>
</gene>
<accession>A0A9P6EB60</accession>
<evidence type="ECO:0000313" key="2">
    <source>
        <dbReference type="Proteomes" id="UP000807306"/>
    </source>
</evidence>
<dbReference type="EMBL" id="MU157875">
    <property type="protein sequence ID" value="KAF9526151.1"/>
    <property type="molecule type" value="Genomic_DNA"/>
</dbReference>
<proteinExistence type="predicted"/>
<reference evidence="1" key="1">
    <citation type="submission" date="2020-11" db="EMBL/GenBank/DDBJ databases">
        <authorList>
            <consortium name="DOE Joint Genome Institute"/>
            <person name="Ahrendt S."/>
            <person name="Riley R."/>
            <person name="Andreopoulos W."/>
            <person name="Labutti K."/>
            <person name="Pangilinan J."/>
            <person name="Ruiz-Duenas F.J."/>
            <person name="Barrasa J.M."/>
            <person name="Sanchez-Garcia M."/>
            <person name="Camarero S."/>
            <person name="Miyauchi S."/>
            <person name="Serrano A."/>
            <person name="Linde D."/>
            <person name="Babiker R."/>
            <person name="Drula E."/>
            <person name="Ayuso-Fernandez I."/>
            <person name="Pacheco R."/>
            <person name="Padilla G."/>
            <person name="Ferreira P."/>
            <person name="Barriuso J."/>
            <person name="Kellner H."/>
            <person name="Castanera R."/>
            <person name="Alfaro M."/>
            <person name="Ramirez L."/>
            <person name="Pisabarro A.G."/>
            <person name="Kuo A."/>
            <person name="Tritt A."/>
            <person name="Lipzen A."/>
            <person name="He G."/>
            <person name="Yan M."/>
            <person name="Ng V."/>
            <person name="Cullen D."/>
            <person name="Martin F."/>
            <person name="Rosso M.-N."/>
            <person name="Henrissat B."/>
            <person name="Hibbett D."/>
            <person name="Martinez A.T."/>
            <person name="Grigoriev I.V."/>
        </authorList>
    </citation>
    <scope>NUCLEOTIDE SEQUENCE</scope>
    <source>
        <strain evidence="1">CBS 506.95</strain>
    </source>
</reference>
<protein>
    <submittedName>
        <fullName evidence="1">Uncharacterized protein</fullName>
    </submittedName>
</protein>
<comment type="caution">
    <text evidence="1">The sequence shown here is derived from an EMBL/GenBank/DDBJ whole genome shotgun (WGS) entry which is preliminary data.</text>
</comment>
<organism evidence="1 2">
    <name type="scientific">Crepidotus variabilis</name>
    <dbReference type="NCBI Taxonomy" id="179855"/>
    <lineage>
        <taxon>Eukaryota</taxon>
        <taxon>Fungi</taxon>
        <taxon>Dikarya</taxon>
        <taxon>Basidiomycota</taxon>
        <taxon>Agaricomycotina</taxon>
        <taxon>Agaricomycetes</taxon>
        <taxon>Agaricomycetidae</taxon>
        <taxon>Agaricales</taxon>
        <taxon>Agaricineae</taxon>
        <taxon>Crepidotaceae</taxon>
        <taxon>Crepidotus</taxon>
    </lineage>
</organism>
<keyword evidence="2" id="KW-1185">Reference proteome</keyword>
<sequence length="160" mass="19173">MWCMCLSHLSLESWSGRRCTLRWDPMKIRNLIGYAFYYGCMPEQTSRHQRRAQVMRTRNRQTRIWNRQTRTWNQQMRIWSPIPTGMRQRQPACSKVGILWSRALPFNPTGPKSNRARRDQEVAVVHKNFQISSYDILCNYDSVLHQIEEVVNVQYSIHML</sequence>
<name>A0A9P6EB60_9AGAR</name>
<dbReference type="Proteomes" id="UP000807306">
    <property type="component" value="Unassembled WGS sequence"/>
</dbReference>